<evidence type="ECO:0000313" key="1">
    <source>
        <dbReference type="EMBL" id="XBL99414.1"/>
    </source>
</evidence>
<dbReference type="NCBIfam" id="TIGR02081">
    <property type="entry name" value="metW"/>
    <property type="match status" value="1"/>
</dbReference>
<dbReference type="KEGG" id="cmav:ABHF33_10060"/>
<dbReference type="SUPFAM" id="SSF53335">
    <property type="entry name" value="S-adenosyl-L-methionine-dependent methyltransferases"/>
    <property type="match status" value="1"/>
</dbReference>
<reference evidence="1" key="1">
    <citation type="submission" date="2024-05" db="EMBL/GenBank/DDBJ databases">
        <authorList>
            <person name="Yang L."/>
            <person name="Pan L."/>
        </authorList>
    </citation>
    <scope>NUCLEOTIDE SEQUENCE</scope>
    <source>
        <strain evidence="1">FCG-7</strain>
    </source>
</reference>
<proteinExistence type="predicted"/>
<protein>
    <submittedName>
        <fullName evidence="1">Methionine biosynthesis protein MetW</fullName>
    </submittedName>
</protein>
<dbReference type="Pfam" id="PF07021">
    <property type="entry name" value="MetW"/>
    <property type="match status" value="1"/>
</dbReference>
<sequence length="206" mass="23100">MANHNTLRPDLKHALRADLKQISDQIKPGSRVLDLGCADGELLAWLQANKAVRGIGVDVDVMSIVSCVEKGLNVIQADMESGLQSFEDGSFDYVVLSLTIQAMHNIELILQEMLRVGKVGIVTFPNFGFWENRWQILIGRMPVSETIPYEWYNTPNIHFCTVHDFDRLLGKMGMKVDKQVVLHQGETVDFLPNLFGSLALVQFSQA</sequence>
<dbReference type="CDD" id="cd02440">
    <property type="entry name" value="AdoMet_MTases"/>
    <property type="match status" value="1"/>
</dbReference>
<name>A0AAU7F726_9NEIS</name>
<dbReference type="InterPro" id="IPR029063">
    <property type="entry name" value="SAM-dependent_MTases_sf"/>
</dbReference>
<dbReference type="Gene3D" id="3.40.50.150">
    <property type="entry name" value="Vaccinia Virus protein VP39"/>
    <property type="match status" value="1"/>
</dbReference>
<organism evidence="1">
    <name type="scientific">Chitinibacter mangrovi</name>
    <dbReference type="NCBI Taxonomy" id="3153927"/>
    <lineage>
        <taxon>Bacteria</taxon>
        <taxon>Pseudomonadati</taxon>
        <taxon>Pseudomonadota</taxon>
        <taxon>Betaproteobacteria</taxon>
        <taxon>Neisseriales</taxon>
        <taxon>Chitinibacteraceae</taxon>
        <taxon>Chitinibacter</taxon>
    </lineage>
</organism>
<dbReference type="EMBL" id="CP157355">
    <property type="protein sequence ID" value="XBL99414.1"/>
    <property type="molecule type" value="Genomic_DNA"/>
</dbReference>
<dbReference type="AlphaFoldDB" id="A0AAU7F726"/>
<dbReference type="RefSeq" id="WP_348943840.1">
    <property type="nucleotide sequence ID" value="NZ_CP157355.1"/>
</dbReference>
<dbReference type="InterPro" id="IPR010743">
    <property type="entry name" value="Methionine_synth_MetW"/>
</dbReference>
<accession>A0AAU7F726</accession>
<gene>
    <name evidence="1" type="primary">metW</name>
    <name evidence="1" type="ORF">ABHF33_10060</name>
</gene>